<keyword evidence="8" id="KW-1185">Reference proteome</keyword>
<dbReference type="PANTHER" id="PTHR47577:SF2">
    <property type="entry name" value="THAP DOMAIN CONTAINING 9"/>
    <property type="match status" value="1"/>
</dbReference>
<feature type="coiled-coil region" evidence="1">
    <location>
        <begin position="28"/>
        <end position="55"/>
    </location>
</feature>
<sequence length="770" mass="88702">LGDSPGRLFLKRGIAHFSNETAIKSKRCKILQQKVRRKQKKIDSLTNIVNKLKKDNLLNEDASEVLLECFGKHQHLISNWRKKNLGLSVQKKYSTLVRKFALTLHFYSAKAYEYVRKEFNTILLHARTLSKWYSHINANPGFTDESLKMLALKQKYSPYPLYCSLMMDEMAIRQHLEYDGTTYYGCVDLGNGLDSDSLDIAKEVLTFMVVAVNENWKIPIGYFLTNGLNSSQKSELVRHALNLLLQTNITIISLTFDGCSTNISLAQQLGCSFNIDNLSTKLMACSKNFSNKEFLVFLDAAHMVKLVRNAFCERKQLMDKNRMIIDFDYIKKLFILQEQEGCHLANKLRKQHIFFFKQKMKVKLATQLLSQSVADALKFCKDNLNLKEFSGVDATVLFIEMFNKVFDILNSRSEKCFGAKKAICKENFQEINNFCLTFIDYIKHLKIKDNNGQFIPILNSNRKTGFIGFIICLISTIELYDTLVKVNKIKSIKLYKLSQDHLELFFGNIRAQNGYNNNPTARQFRSAYRKLVINVNNVQLTNSGNCIPLESIDILHYSSSDPIKVINESTSNINSDPTYFEDNLIAAESFINDHDYIVTQNTFEFSNFTKEIIIYISRFVVHKLTSTLQCETCVKALYAINKDRFLNSVIFIKNRGGFKGGLVYPSDDVILVCLQTEKTLKYFNYQTKAINKLKIQSQVLNHFLNNSKIFNSLNFHSKEINSPLSDHVPLLIKSMSTTYINLKVKYSLKAHNETQSMRTWYNKLTLFKGQ</sequence>
<dbReference type="InterPro" id="IPR048365">
    <property type="entry name" value="TNP-like_RNaseH_N"/>
</dbReference>
<dbReference type="Pfam" id="PF22824">
    <property type="entry name" value="THAP9_C"/>
    <property type="match status" value="1"/>
</dbReference>
<evidence type="ECO:0000259" key="5">
    <source>
        <dbReference type="Pfam" id="PF21789"/>
    </source>
</evidence>
<dbReference type="Pfam" id="PF12017">
    <property type="entry name" value="Tnp_P_element"/>
    <property type="match status" value="1"/>
</dbReference>
<dbReference type="InterPro" id="IPR048367">
    <property type="entry name" value="TNP-like_RNaseH_C"/>
</dbReference>
<evidence type="ECO:0000259" key="6">
    <source>
        <dbReference type="Pfam" id="PF22824"/>
    </source>
</evidence>
<evidence type="ECO:0000259" key="3">
    <source>
        <dbReference type="Pfam" id="PF21787"/>
    </source>
</evidence>
<evidence type="ECO:0000259" key="2">
    <source>
        <dbReference type="Pfam" id="PF12017"/>
    </source>
</evidence>
<feature type="non-terminal residue" evidence="7">
    <location>
        <position position="770"/>
    </location>
</feature>
<keyword evidence="1" id="KW-0175">Coiled coil</keyword>
<feature type="domain" description="Transposable element P transposase-like RNase H C-terminal" evidence="5">
    <location>
        <begin position="495"/>
        <end position="529"/>
    </location>
</feature>
<feature type="domain" description="Transposable element P transposase-like RNase H" evidence="3">
    <location>
        <begin position="138"/>
        <end position="270"/>
    </location>
</feature>
<evidence type="ECO:0000259" key="4">
    <source>
        <dbReference type="Pfam" id="PF21788"/>
    </source>
</evidence>
<gene>
    <name evidence="7" type="ORF">FWK35_00038144</name>
</gene>
<dbReference type="Pfam" id="PF21788">
    <property type="entry name" value="TNP-like_GBD"/>
    <property type="match status" value="1"/>
</dbReference>
<accession>A0A6G0VNQ9</accession>
<dbReference type="InterPro" id="IPR055035">
    <property type="entry name" value="THAP9_C"/>
</dbReference>
<name>A0A6G0VNQ9_APHCR</name>
<feature type="domain" description="THAP9-like helix-turn-helix" evidence="2">
    <location>
        <begin position="51"/>
        <end position="132"/>
    </location>
</feature>
<evidence type="ECO:0000313" key="8">
    <source>
        <dbReference type="Proteomes" id="UP000478052"/>
    </source>
</evidence>
<dbReference type="InterPro" id="IPR048366">
    <property type="entry name" value="TNP-like_GBD"/>
</dbReference>
<protein>
    <submittedName>
        <fullName evidence="7">THAP-type domain-containing protein</fullName>
    </submittedName>
</protein>
<dbReference type="AlphaFoldDB" id="A0A6G0VNQ9"/>
<proteinExistence type="predicted"/>
<dbReference type="Pfam" id="PF21789">
    <property type="entry name" value="TNP-like_RNaseH_C"/>
    <property type="match status" value="1"/>
</dbReference>
<dbReference type="PANTHER" id="PTHR47577">
    <property type="entry name" value="THAP DOMAIN-CONTAINING PROTEIN 6"/>
    <property type="match status" value="1"/>
</dbReference>
<feature type="domain" description="DNA transposase THAP9 C-terminal" evidence="6">
    <location>
        <begin position="599"/>
        <end position="754"/>
    </location>
</feature>
<organism evidence="7 8">
    <name type="scientific">Aphis craccivora</name>
    <name type="common">Cowpea aphid</name>
    <dbReference type="NCBI Taxonomy" id="307492"/>
    <lineage>
        <taxon>Eukaryota</taxon>
        <taxon>Metazoa</taxon>
        <taxon>Ecdysozoa</taxon>
        <taxon>Arthropoda</taxon>
        <taxon>Hexapoda</taxon>
        <taxon>Insecta</taxon>
        <taxon>Pterygota</taxon>
        <taxon>Neoptera</taxon>
        <taxon>Paraneoptera</taxon>
        <taxon>Hemiptera</taxon>
        <taxon>Sternorrhyncha</taxon>
        <taxon>Aphidomorpha</taxon>
        <taxon>Aphidoidea</taxon>
        <taxon>Aphididae</taxon>
        <taxon>Aphidini</taxon>
        <taxon>Aphis</taxon>
        <taxon>Aphis</taxon>
    </lineage>
</organism>
<dbReference type="Proteomes" id="UP000478052">
    <property type="component" value="Unassembled WGS sequence"/>
</dbReference>
<dbReference type="EMBL" id="VUJU01013914">
    <property type="protein sequence ID" value="KAF0703399.1"/>
    <property type="molecule type" value="Genomic_DNA"/>
</dbReference>
<comment type="caution">
    <text evidence="7">The sequence shown here is derived from an EMBL/GenBank/DDBJ whole genome shotgun (WGS) entry which is preliminary data.</text>
</comment>
<reference evidence="7 8" key="1">
    <citation type="submission" date="2019-08" db="EMBL/GenBank/DDBJ databases">
        <title>Whole genome of Aphis craccivora.</title>
        <authorList>
            <person name="Voronova N.V."/>
            <person name="Shulinski R.S."/>
            <person name="Bandarenka Y.V."/>
            <person name="Zhorov D.G."/>
            <person name="Warner D."/>
        </authorList>
    </citation>
    <scope>NUCLEOTIDE SEQUENCE [LARGE SCALE GENOMIC DNA]</scope>
    <source>
        <strain evidence="7">180601</strain>
        <tissue evidence="7">Whole Body</tissue>
    </source>
</reference>
<evidence type="ECO:0000256" key="1">
    <source>
        <dbReference type="SAM" id="Coils"/>
    </source>
</evidence>
<evidence type="ECO:0000313" key="7">
    <source>
        <dbReference type="EMBL" id="KAF0703399.1"/>
    </source>
</evidence>
<feature type="domain" description="Transposable element P transposase-like GTP-binding insertion" evidence="4">
    <location>
        <begin position="301"/>
        <end position="421"/>
    </location>
</feature>
<feature type="non-terminal residue" evidence="7">
    <location>
        <position position="1"/>
    </location>
</feature>
<dbReference type="OrthoDB" id="6621548at2759"/>
<dbReference type="InterPro" id="IPR021896">
    <property type="entry name" value="THAP9-like_HTH"/>
</dbReference>
<dbReference type="Pfam" id="PF21787">
    <property type="entry name" value="TNP-like_RNaseH_N"/>
    <property type="match status" value="1"/>
</dbReference>